<feature type="region of interest" description="Disordered" evidence="1">
    <location>
        <begin position="1"/>
        <end position="52"/>
    </location>
</feature>
<dbReference type="EMBL" id="JANFNG010000011">
    <property type="protein sequence ID" value="MCQ4082148.1"/>
    <property type="molecule type" value="Genomic_DNA"/>
</dbReference>
<evidence type="ECO:0000313" key="3">
    <source>
        <dbReference type="Proteomes" id="UP001057702"/>
    </source>
</evidence>
<sequence>MSEARNDTTDDRAQQAAALGAEGGKHRGPASSAEEDGAPAHGRHRRPEHQNQ</sequence>
<feature type="compositionally biased region" description="Basic and acidic residues" evidence="1">
    <location>
        <begin position="1"/>
        <end position="13"/>
    </location>
</feature>
<proteinExistence type="predicted"/>
<name>A0ABT1PYE6_9ACTN</name>
<feature type="compositionally biased region" description="Basic residues" evidence="1">
    <location>
        <begin position="41"/>
        <end position="52"/>
    </location>
</feature>
<keyword evidence="3" id="KW-1185">Reference proteome</keyword>
<accession>A0ABT1PYE6</accession>
<gene>
    <name evidence="2" type="ORF">NGB36_16405</name>
</gene>
<evidence type="ECO:0000256" key="1">
    <source>
        <dbReference type="SAM" id="MobiDB-lite"/>
    </source>
</evidence>
<evidence type="ECO:0000313" key="2">
    <source>
        <dbReference type="EMBL" id="MCQ4082148.1"/>
    </source>
</evidence>
<dbReference type="RefSeq" id="WP_255921050.1">
    <property type="nucleotide sequence ID" value="NZ_JANFNG010000011.1"/>
</dbReference>
<comment type="caution">
    <text evidence="2">The sequence shown here is derived from an EMBL/GenBank/DDBJ whole genome shotgun (WGS) entry which is preliminary data.</text>
</comment>
<protein>
    <submittedName>
        <fullName evidence="2">Uncharacterized protein</fullName>
    </submittedName>
</protein>
<reference evidence="2" key="1">
    <citation type="submission" date="2022-06" db="EMBL/GenBank/DDBJ databases">
        <title>Draft genome sequence of Streptomyces sp. RB6PN25 isolated from peat swamp forest in Thailand.</title>
        <authorList>
            <person name="Duangmal K."/>
            <person name="Klaysubun C."/>
        </authorList>
    </citation>
    <scope>NUCLEOTIDE SEQUENCE</scope>
    <source>
        <strain evidence="2">RB6PN25</strain>
    </source>
</reference>
<organism evidence="2 3">
    <name type="scientific">Streptomyces humicola</name>
    <dbReference type="NCBI Taxonomy" id="2953240"/>
    <lineage>
        <taxon>Bacteria</taxon>
        <taxon>Bacillati</taxon>
        <taxon>Actinomycetota</taxon>
        <taxon>Actinomycetes</taxon>
        <taxon>Kitasatosporales</taxon>
        <taxon>Streptomycetaceae</taxon>
        <taxon>Streptomyces</taxon>
    </lineage>
</organism>
<dbReference type="Proteomes" id="UP001057702">
    <property type="component" value="Unassembled WGS sequence"/>
</dbReference>